<sequence>MMRFLRPCRVLTYVAFASFALLKSVQAAPIDQKKFESARTWEELRAGQGWPELNAALKLPVAKRLEIATIALVNPRREARNLDFGFALALSMAKQNRDAVRLVARGILSNEYTFGKDRIARVLRLLANEGIRGSSSCVVAWARLHDLGLDMPQDATRAYEWYRWGALVGNQRGIEETAFALAKGKGTDKNVDVALEWLNKLPPQRRAKQYAELGDYLAATGMPDDFAKSEVVYLDAMQTDPLIAIGVAAKLNDGRYSESARKAAMAVIASGDANGSPLAQRIIAKGLWESTSEADISKAILLFLKAAKTGDQDAVNYLALAMSRSGVSTGTHIEIFPVLEKQARLGNTNAIRAVGEAYFSGRGTSLSLQKAAEFRRLAADRGDVEAQYLLGLMYIQANGVDKDIPEATKWLTKSAEAGNLIARSALMSLTTK</sequence>
<accession>A0A657LM78</accession>
<organism evidence="2 3">
    <name type="scientific">Pararhizobium antarcticum</name>
    <dbReference type="NCBI Taxonomy" id="1798805"/>
    <lineage>
        <taxon>Bacteria</taxon>
        <taxon>Pseudomonadati</taxon>
        <taxon>Pseudomonadota</taxon>
        <taxon>Alphaproteobacteria</taxon>
        <taxon>Hyphomicrobiales</taxon>
        <taxon>Rhizobiaceae</taxon>
        <taxon>Rhizobium/Agrobacterium group</taxon>
        <taxon>Pararhizobium</taxon>
    </lineage>
</organism>
<evidence type="ECO:0008006" key="4">
    <source>
        <dbReference type="Google" id="ProtNLM"/>
    </source>
</evidence>
<evidence type="ECO:0000313" key="2">
    <source>
        <dbReference type="EMBL" id="OJF91666.1"/>
    </source>
</evidence>
<dbReference type="PANTHER" id="PTHR11102:SF160">
    <property type="entry name" value="ERAD-ASSOCIATED E3 UBIQUITIN-PROTEIN LIGASE COMPONENT HRD3"/>
    <property type="match status" value="1"/>
</dbReference>
<proteinExistence type="predicted"/>
<dbReference type="Pfam" id="PF08238">
    <property type="entry name" value="Sel1"/>
    <property type="match status" value="5"/>
</dbReference>
<evidence type="ECO:0000313" key="3">
    <source>
        <dbReference type="Proteomes" id="UP000182661"/>
    </source>
</evidence>
<dbReference type="InterPro" id="IPR006597">
    <property type="entry name" value="Sel1-like"/>
</dbReference>
<dbReference type="InterPro" id="IPR011990">
    <property type="entry name" value="TPR-like_helical_dom_sf"/>
</dbReference>
<evidence type="ECO:0000256" key="1">
    <source>
        <dbReference type="SAM" id="SignalP"/>
    </source>
</evidence>
<gene>
    <name evidence="2" type="ORF">AX760_23155</name>
</gene>
<dbReference type="RefSeq" id="WP_071835152.1">
    <property type="nucleotide sequence ID" value="NZ_LSRP01000123.1"/>
</dbReference>
<dbReference type="SMART" id="SM00671">
    <property type="entry name" value="SEL1"/>
    <property type="match status" value="4"/>
</dbReference>
<reference evidence="2 3" key="1">
    <citation type="submission" date="2016-02" db="EMBL/GenBank/DDBJ databases">
        <title>Genome sequencing of a beta-galactosidase producing bacteria Rhizobium sp. 59.</title>
        <authorList>
            <person name="Wang D."/>
            <person name="Kot W."/>
            <person name="Qin Y."/>
            <person name="Hansen L."/>
            <person name="Naqvi K."/>
            <person name="Rensing C."/>
        </authorList>
    </citation>
    <scope>NUCLEOTIDE SEQUENCE [LARGE SCALE GENOMIC DNA]</scope>
    <source>
        <strain evidence="2 3">59</strain>
    </source>
</reference>
<dbReference type="Gene3D" id="1.25.40.10">
    <property type="entry name" value="Tetratricopeptide repeat domain"/>
    <property type="match status" value="1"/>
</dbReference>
<dbReference type="EMBL" id="LSRP01000123">
    <property type="protein sequence ID" value="OJF91666.1"/>
    <property type="molecule type" value="Genomic_DNA"/>
</dbReference>
<name>A0A657LM78_9HYPH</name>
<feature type="signal peptide" evidence="1">
    <location>
        <begin position="1"/>
        <end position="27"/>
    </location>
</feature>
<dbReference type="AlphaFoldDB" id="A0A657LM78"/>
<dbReference type="Proteomes" id="UP000182661">
    <property type="component" value="Unassembled WGS sequence"/>
</dbReference>
<protein>
    <recommendedName>
        <fullName evidence="4">Sel1 repeat protein</fullName>
    </recommendedName>
</protein>
<keyword evidence="3" id="KW-1185">Reference proteome</keyword>
<feature type="chain" id="PRO_5024854268" description="Sel1 repeat protein" evidence="1">
    <location>
        <begin position="28"/>
        <end position="432"/>
    </location>
</feature>
<keyword evidence="1" id="KW-0732">Signal</keyword>
<comment type="caution">
    <text evidence="2">The sequence shown here is derived from an EMBL/GenBank/DDBJ whole genome shotgun (WGS) entry which is preliminary data.</text>
</comment>
<dbReference type="PANTHER" id="PTHR11102">
    <property type="entry name" value="SEL-1-LIKE PROTEIN"/>
    <property type="match status" value="1"/>
</dbReference>
<dbReference type="OrthoDB" id="112232at2"/>
<dbReference type="InterPro" id="IPR050767">
    <property type="entry name" value="Sel1_AlgK"/>
</dbReference>
<dbReference type="SUPFAM" id="SSF81901">
    <property type="entry name" value="HCP-like"/>
    <property type="match status" value="2"/>
</dbReference>